<evidence type="ECO:0000313" key="16">
    <source>
        <dbReference type="EMBL" id="NXX83580.1"/>
    </source>
</evidence>
<dbReference type="GO" id="GO:0043204">
    <property type="term" value="C:perikaryon"/>
    <property type="evidence" value="ECO:0007669"/>
    <property type="project" value="UniProtKB-SubCell"/>
</dbReference>
<feature type="domain" description="Ion transport" evidence="15">
    <location>
        <begin position="89"/>
        <end position="204"/>
    </location>
</feature>
<evidence type="ECO:0000256" key="5">
    <source>
        <dbReference type="ARBA" id="ARBA00022475"/>
    </source>
</evidence>
<keyword evidence="5" id="KW-1003">Cell membrane</keyword>
<evidence type="ECO:0000256" key="2">
    <source>
        <dbReference type="ARBA" id="ARBA00004484"/>
    </source>
</evidence>
<evidence type="ECO:0000313" key="17">
    <source>
        <dbReference type="Proteomes" id="UP000654395"/>
    </source>
</evidence>
<comment type="subcellular location">
    <subcellularLocation>
        <location evidence="3">Cell membrane</location>
        <topology evidence="3">Multi-pass membrane protein</topology>
    </subcellularLocation>
    <subcellularLocation>
        <location evidence="1">Cell projection</location>
        <location evidence="1">Dendrite</location>
    </subcellularLocation>
    <subcellularLocation>
        <location evidence="2">Perikaryon</location>
    </subcellularLocation>
</comment>
<sequence length="517" mass="56799">RPTIEGGVSEVEIISQQVEEETKSLAPVQLVNFAYQDLPLAALDLSVAGSQLLSNLDEEYQREGSNWLKPCCGRRAAVWQVFLLSASLNSFLVACVVLVVILLTLELLIDIKLLQFSSASQFAGIIHWISLVILSVFFSETILRIVVLGIWDYIENKIEVFDGAVIILSLAPMVASTVANGPSSPWDAISLIITLRIWRVKRIIDAYVLPVKVEMEMMIQQYEKAKVIQDEQLERLTQICQEQGFEIRQLRAHLAQQDFDLAAEREAALQVPHMLNKQSSNRYKVVATEDSDDEATENITELRPPREDDMNNYMSRYYNEPNSDSGVPEAAICMVTTTAIDVHRPNISSDLFTVEVPLRLGSTGTSASITSGSASRSTVSWGTQACSESSQTLGSSPDCSTACEDAVEAGAGPQADLVPSRQRVAQAMVQELLSSLSEEACLAQKVLDPVNLKLPSPGGSVGDSPDLGHQLSIYNHRNQESLDVFQLKPLIDCSQPAPMVDDKYRALGPHEPQLGRV</sequence>
<reference evidence="16" key="1">
    <citation type="submission" date="2020-02" db="EMBL/GenBank/DDBJ databases">
        <title>Bird 10,000 Genomes (B10K) Project - Family phase.</title>
        <authorList>
            <person name="Zhang G."/>
        </authorList>
    </citation>
    <scope>NUCLEOTIDE SEQUENCE</scope>
    <source>
        <strain evidence="16">B10K-DU-030-59</strain>
    </source>
</reference>
<evidence type="ECO:0000256" key="10">
    <source>
        <dbReference type="ARBA" id="ARBA00023157"/>
    </source>
</evidence>
<dbReference type="GO" id="GO:0030425">
    <property type="term" value="C:dendrite"/>
    <property type="evidence" value="ECO:0007669"/>
    <property type="project" value="UniProtKB-SubCell"/>
</dbReference>
<keyword evidence="8" id="KW-0175">Coiled coil</keyword>
<feature type="non-terminal residue" evidence="16">
    <location>
        <position position="1"/>
    </location>
</feature>
<feature type="non-terminal residue" evidence="16">
    <location>
        <position position="517"/>
    </location>
</feature>
<dbReference type="GO" id="GO:0005216">
    <property type="term" value="F:monoatomic ion channel activity"/>
    <property type="evidence" value="ECO:0007669"/>
    <property type="project" value="InterPro"/>
</dbReference>
<evidence type="ECO:0000256" key="3">
    <source>
        <dbReference type="ARBA" id="ARBA00004651"/>
    </source>
</evidence>
<dbReference type="PANTHER" id="PTHR46842">
    <property type="entry name" value="TRANSMEMBRANE PROTEIN 266"/>
    <property type="match status" value="1"/>
</dbReference>
<dbReference type="Proteomes" id="UP000654395">
    <property type="component" value="Unassembled WGS sequence"/>
</dbReference>
<proteinExistence type="predicted"/>
<comment type="caution">
    <text evidence="16">The sequence shown here is derived from an EMBL/GenBank/DDBJ whole genome shotgun (WGS) entry which is preliminary data.</text>
</comment>
<keyword evidence="7 14" id="KW-1133">Transmembrane helix</keyword>
<dbReference type="GO" id="GO:0022832">
    <property type="term" value="F:voltage-gated channel activity"/>
    <property type="evidence" value="ECO:0007669"/>
    <property type="project" value="InterPro"/>
</dbReference>
<dbReference type="Gene3D" id="1.20.120.350">
    <property type="entry name" value="Voltage-gated potassium channels. Chain C"/>
    <property type="match status" value="1"/>
</dbReference>
<comment type="function">
    <text evidence="12">Voltage-sensor protein present on the post-synaptic side of glutamatergic mossy fibers and granule cells in the cerebellum. Despite the presence of a voltage-sensor segment, does not form a functional ion channel and its precise role remains unclear. Undergoes both rapid and slow structural rearrangements in response to changes in voltage. Contains a zinc-binding site that can regulate the slow conformational transition.</text>
</comment>
<dbReference type="SUPFAM" id="SSF81324">
    <property type="entry name" value="Voltage-gated potassium channels"/>
    <property type="match status" value="1"/>
</dbReference>
<evidence type="ECO:0000256" key="9">
    <source>
        <dbReference type="ARBA" id="ARBA00023136"/>
    </source>
</evidence>
<feature type="transmembrane region" description="Helical" evidence="14">
    <location>
        <begin position="81"/>
        <end position="105"/>
    </location>
</feature>
<evidence type="ECO:0000256" key="7">
    <source>
        <dbReference type="ARBA" id="ARBA00022989"/>
    </source>
</evidence>
<evidence type="ECO:0000256" key="6">
    <source>
        <dbReference type="ARBA" id="ARBA00022692"/>
    </source>
</evidence>
<dbReference type="FunFam" id="1.20.120.350:FF:000041">
    <property type="entry name" value="Transmembrane protein 266"/>
    <property type="match status" value="1"/>
</dbReference>
<keyword evidence="6 14" id="KW-0812">Transmembrane</keyword>
<comment type="subunit">
    <text evidence="4">Homodimer; disulfide-linked.</text>
</comment>
<evidence type="ECO:0000256" key="1">
    <source>
        <dbReference type="ARBA" id="ARBA00004279"/>
    </source>
</evidence>
<dbReference type="InterPro" id="IPR027359">
    <property type="entry name" value="Volt_channel_dom_sf"/>
</dbReference>
<evidence type="ECO:0000256" key="8">
    <source>
        <dbReference type="ARBA" id="ARBA00023054"/>
    </source>
</evidence>
<keyword evidence="17" id="KW-1185">Reference proteome</keyword>
<dbReference type="Pfam" id="PF00520">
    <property type="entry name" value="Ion_trans"/>
    <property type="match status" value="1"/>
</dbReference>
<dbReference type="OrthoDB" id="427456at2759"/>
<dbReference type="InterPro" id="IPR005821">
    <property type="entry name" value="Ion_trans_dom"/>
</dbReference>
<evidence type="ECO:0000256" key="12">
    <source>
        <dbReference type="ARBA" id="ARBA00056548"/>
    </source>
</evidence>
<dbReference type="PANTHER" id="PTHR46842:SF1">
    <property type="entry name" value="TRANSMEMBRANE PROTEIN 266"/>
    <property type="match status" value="1"/>
</dbReference>
<protein>
    <recommendedName>
        <fullName evidence="13">Transmembrane protein 266</fullName>
    </recommendedName>
</protein>
<evidence type="ECO:0000256" key="14">
    <source>
        <dbReference type="SAM" id="Phobius"/>
    </source>
</evidence>
<feature type="transmembrane region" description="Helical" evidence="14">
    <location>
        <begin position="160"/>
        <end position="179"/>
    </location>
</feature>
<gene>
    <name evidence="16" type="primary">Tmem266</name>
    <name evidence="16" type="ORF">UROIND_R13664</name>
</gene>
<evidence type="ECO:0000256" key="11">
    <source>
        <dbReference type="ARBA" id="ARBA00023273"/>
    </source>
</evidence>
<feature type="transmembrane region" description="Helical" evidence="14">
    <location>
        <begin position="125"/>
        <end position="148"/>
    </location>
</feature>
<keyword evidence="11" id="KW-0966">Cell projection</keyword>
<dbReference type="InterPro" id="IPR042857">
    <property type="entry name" value="TMEM266"/>
</dbReference>
<evidence type="ECO:0000259" key="15">
    <source>
        <dbReference type="Pfam" id="PF00520"/>
    </source>
</evidence>
<dbReference type="EMBL" id="WBNH01009452">
    <property type="protein sequence ID" value="NXX83580.1"/>
    <property type="molecule type" value="Genomic_DNA"/>
</dbReference>
<dbReference type="GO" id="GO:0005886">
    <property type="term" value="C:plasma membrane"/>
    <property type="evidence" value="ECO:0007669"/>
    <property type="project" value="UniProtKB-SubCell"/>
</dbReference>
<dbReference type="AlphaFoldDB" id="A0A852L3M9"/>
<organism evidence="16 17">
    <name type="scientific">Urocolius indicus</name>
    <name type="common">Red-faced mousebird</name>
    <name type="synonym">Colius indicus</name>
    <dbReference type="NCBI Taxonomy" id="458196"/>
    <lineage>
        <taxon>Eukaryota</taxon>
        <taxon>Metazoa</taxon>
        <taxon>Chordata</taxon>
        <taxon>Craniata</taxon>
        <taxon>Vertebrata</taxon>
        <taxon>Euteleostomi</taxon>
        <taxon>Archelosauria</taxon>
        <taxon>Archosauria</taxon>
        <taxon>Dinosauria</taxon>
        <taxon>Saurischia</taxon>
        <taxon>Theropoda</taxon>
        <taxon>Coelurosauria</taxon>
        <taxon>Aves</taxon>
        <taxon>Neognathae</taxon>
        <taxon>Neoaves</taxon>
        <taxon>Telluraves</taxon>
        <taxon>Coraciimorphae</taxon>
        <taxon>Coliiformes</taxon>
        <taxon>Coliidae</taxon>
        <taxon>Urocolius</taxon>
    </lineage>
</organism>
<keyword evidence="10" id="KW-1015">Disulfide bond</keyword>
<keyword evidence="9 14" id="KW-0472">Membrane</keyword>
<accession>A0A852L3M9</accession>
<evidence type="ECO:0000256" key="13">
    <source>
        <dbReference type="ARBA" id="ARBA00067392"/>
    </source>
</evidence>
<evidence type="ECO:0000256" key="4">
    <source>
        <dbReference type="ARBA" id="ARBA00011748"/>
    </source>
</evidence>
<name>A0A852L3M9_UROIN</name>